<evidence type="ECO:0000313" key="1">
    <source>
        <dbReference type="EMBL" id="KAK9233806.1"/>
    </source>
</evidence>
<dbReference type="EMBL" id="MU971585">
    <property type="protein sequence ID" value="KAK9233806.1"/>
    <property type="molecule type" value="Genomic_DNA"/>
</dbReference>
<comment type="caution">
    <text evidence="1">The sequence shown here is derived from an EMBL/GenBank/DDBJ whole genome shotgun (WGS) entry which is preliminary data.</text>
</comment>
<proteinExistence type="predicted"/>
<gene>
    <name evidence="1" type="ORF">V1525DRAFT_415276</name>
</gene>
<protein>
    <submittedName>
        <fullName evidence="1">Major facilitator superfamily domain-containing protein</fullName>
    </submittedName>
</protein>
<organism evidence="1 2">
    <name type="scientific">Lipomyces kononenkoae</name>
    <name type="common">Yeast</name>
    <dbReference type="NCBI Taxonomy" id="34357"/>
    <lineage>
        <taxon>Eukaryota</taxon>
        <taxon>Fungi</taxon>
        <taxon>Dikarya</taxon>
        <taxon>Ascomycota</taxon>
        <taxon>Saccharomycotina</taxon>
        <taxon>Lipomycetes</taxon>
        <taxon>Lipomycetales</taxon>
        <taxon>Lipomycetaceae</taxon>
        <taxon>Lipomyces</taxon>
    </lineage>
</organism>
<keyword evidence="2" id="KW-1185">Reference proteome</keyword>
<accession>A0ACC3SQ72</accession>
<name>A0ACC3SQ72_LIPKO</name>
<sequence>MATTTSASGTEVPPIAGGSPPSVIIDENNEDSGDGTTSNQQILHGMALLLVVVSLFLAMLLAALDQTIVATLLLTVGTKFQAFSKIQWITSGYLLSAAVLSPSWGKLSIVFGRKWCMLTAIILFEIGSAICGSATSMDMLIGGRVMAGVGGGGIQILVILVLTEIVPIQKRGITQGLIGAAFGVASIAGPIVGGALTTHVSWRWCFYINLPIGAITIAAVLWFFNPPPPRGSLKEKLKMIDYIGTLLLTSGLVLVLLALTFGGSQYAWNSATVILCFALGGALLIVFGIYNFRYSTKPLIPWAVVRIPTVITPVLAMMFVFMSFISGIIYLSVFFQVVRHASAIQSGIHLLPWLIATIIVSIVTGILISTTRYIKPFTLTGIVIMCIGFGVLTLLEANSTSGQQIGYLIVPGFGTGFMMQSLALATQVAAPKEAGGVLLATSLLGFGRALGGVVGVALGETILNVSLQSKFAALHLPGNFNSNTLINNPGAIQGLPAQVMDSLQHIYVESVRNVIYFGLACALSGFVCCLFITNKRIPPAPPAPHRIQPEKTSKNENGAKDSGPNLEDTSVQNGSETGSDSSTTTNSDTVLDLERGESKSQQ</sequence>
<evidence type="ECO:0000313" key="2">
    <source>
        <dbReference type="Proteomes" id="UP001433508"/>
    </source>
</evidence>
<dbReference type="Proteomes" id="UP001433508">
    <property type="component" value="Unassembled WGS sequence"/>
</dbReference>
<reference evidence="2" key="1">
    <citation type="journal article" date="2024" name="Front. Bioeng. Biotechnol.">
        <title>Genome-scale model development and genomic sequencing of the oleaginous clade Lipomyces.</title>
        <authorList>
            <person name="Czajka J.J."/>
            <person name="Han Y."/>
            <person name="Kim J."/>
            <person name="Mondo S.J."/>
            <person name="Hofstad B.A."/>
            <person name="Robles A."/>
            <person name="Haridas S."/>
            <person name="Riley R."/>
            <person name="LaButti K."/>
            <person name="Pangilinan J."/>
            <person name="Andreopoulos W."/>
            <person name="Lipzen A."/>
            <person name="Yan J."/>
            <person name="Wang M."/>
            <person name="Ng V."/>
            <person name="Grigoriev I.V."/>
            <person name="Spatafora J.W."/>
            <person name="Magnuson J.K."/>
            <person name="Baker S.E."/>
            <person name="Pomraning K.R."/>
        </authorList>
    </citation>
    <scope>NUCLEOTIDE SEQUENCE [LARGE SCALE GENOMIC DNA]</scope>
    <source>
        <strain evidence="2">CBS 7786</strain>
    </source>
</reference>